<keyword evidence="3" id="KW-1185">Reference proteome</keyword>
<dbReference type="AlphaFoldDB" id="A0A917TBR3"/>
<reference evidence="2" key="1">
    <citation type="journal article" date="2014" name="Int. J. Syst. Evol. Microbiol.">
        <title>Complete genome sequence of Corynebacterium casei LMG S-19264T (=DSM 44701T), isolated from a smear-ripened cheese.</title>
        <authorList>
            <consortium name="US DOE Joint Genome Institute (JGI-PGF)"/>
            <person name="Walter F."/>
            <person name="Albersmeier A."/>
            <person name="Kalinowski J."/>
            <person name="Ruckert C."/>
        </authorList>
    </citation>
    <scope>NUCLEOTIDE SEQUENCE</scope>
    <source>
        <strain evidence="2">CGMCC 4.7308</strain>
    </source>
</reference>
<evidence type="ECO:0000313" key="3">
    <source>
        <dbReference type="Proteomes" id="UP000655208"/>
    </source>
</evidence>
<sequence length="314" mass="32025">MTMPEPRRISAARGTWYPGPTGISAGSRPPLEASTTYDAAGQQQPGEAGGLRGVPGTLDPVRGRQPDEQRLAGRPGAADGVDDLEQQPGAAVEVAAVPVGAVVAQRGQELVQQVPVRGVQLDHVEAGEVGAARGVDESGLERGEVVGGHLARGGVAGERVGGRADGRPAALVGGDGAGGLAREATVGGGLAAGVRELDTDGGTLAVDEVDDARPRRRLLLVPQAGVLRADPALRGHRSGFGEDEPEAALRAGSQVHQVPVGRHAVLLGDRVLAHRRQPDPVGHAEVAQGDGGEEMSHARQNRCRRPAVPPPGVG</sequence>
<gene>
    <name evidence="2" type="ORF">GCM10011594_40770</name>
</gene>
<protein>
    <submittedName>
        <fullName evidence="2">Uncharacterized protein</fullName>
    </submittedName>
</protein>
<name>A0A917TBR3_9ACTN</name>
<feature type="region of interest" description="Disordered" evidence="1">
    <location>
        <begin position="273"/>
        <end position="314"/>
    </location>
</feature>
<reference evidence="2" key="2">
    <citation type="submission" date="2020-09" db="EMBL/GenBank/DDBJ databases">
        <authorList>
            <person name="Sun Q."/>
            <person name="Zhou Y."/>
        </authorList>
    </citation>
    <scope>NUCLEOTIDE SEQUENCE</scope>
    <source>
        <strain evidence="2">CGMCC 4.7308</strain>
    </source>
</reference>
<dbReference type="Proteomes" id="UP000655208">
    <property type="component" value="Unassembled WGS sequence"/>
</dbReference>
<feature type="compositionally biased region" description="Basic and acidic residues" evidence="1">
    <location>
        <begin position="61"/>
        <end position="71"/>
    </location>
</feature>
<dbReference type="EMBL" id="BMNA01000016">
    <property type="protein sequence ID" value="GGM16497.1"/>
    <property type="molecule type" value="Genomic_DNA"/>
</dbReference>
<comment type="caution">
    <text evidence="2">The sequence shown here is derived from an EMBL/GenBank/DDBJ whole genome shotgun (WGS) entry which is preliminary data.</text>
</comment>
<dbReference type="AntiFam" id="ANF00205">
    <property type="entry name" value="Shadow ORF (opposite nemA)"/>
</dbReference>
<accession>A0A917TBR3</accession>
<proteinExistence type="predicted"/>
<evidence type="ECO:0000256" key="1">
    <source>
        <dbReference type="SAM" id="MobiDB-lite"/>
    </source>
</evidence>
<organism evidence="2 3">
    <name type="scientific">Nakamurella endophytica</name>
    <dbReference type="NCBI Taxonomy" id="1748367"/>
    <lineage>
        <taxon>Bacteria</taxon>
        <taxon>Bacillati</taxon>
        <taxon>Actinomycetota</taxon>
        <taxon>Actinomycetes</taxon>
        <taxon>Nakamurellales</taxon>
        <taxon>Nakamurellaceae</taxon>
        <taxon>Nakamurella</taxon>
    </lineage>
</organism>
<feature type="region of interest" description="Disordered" evidence="1">
    <location>
        <begin position="1"/>
        <end position="86"/>
    </location>
</feature>
<evidence type="ECO:0000313" key="2">
    <source>
        <dbReference type="EMBL" id="GGM16497.1"/>
    </source>
</evidence>